<comment type="caution">
    <text evidence="1">The sequence shown here is derived from an EMBL/GenBank/DDBJ whole genome shotgun (WGS) entry which is preliminary data.</text>
</comment>
<name>A0A5C8IZY9_9BACT</name>
<dbReference type="OrthoDB" id="853677at2"/>
<dbReference type="EMBL" id="VRTY01000117">
    <property type="protein sequence ID" value="TXK27404.1"/>
    <property type="molecule type" value="Genomic_DNA"/>
</dbReference>
<keyword evidence="2" id="KW-1185">Reference proteome</keyword>
<proteinExistence type="predicted"/>
<evidence type="ECO:0000313" key="1">
    <source>
        <dbReference type="EMBL" id="TXK27404.1"/>
    </source>
</evidence>
<dbReference type="RefSeq" id="WP_147923764.1">
    <property type="nucleotide sequence ID" value="NZ_VRTY01000117.1"/>
</dbReference>
<protein>
    <submittedName>
        <fullName evidence="1">Uncharacterized protein</fullName>
    </submittedName>
</protein>
<organism evidence="1 2">
    <name type="scientific">Pontibacter qinzhouensis</name>
    <dbReference type="NCBI Taxonomy" id="2603253"/>
    <lineage>
        <taxon>Bacteria</taxon>
        <taxon>Pseudomonadati</taxon>
        <taxon>Bacteroidota</taxon>
        <taxon>Cytophagia</taxon>
        <taxon>Cytophagales</taxon>
        <taxon>Hymenobacteraceae</taxon>
        <taxon>Pontibacter</taxon>
    </lineage>
</organism>
<dbReference type="Proteomes" id="UP000321926">
    <property type="component" value="Unassembled WGS sequence"/>
</dbReference>
<sequence length="76" mass="8744">MNKDKTLEEAVLRANLSTAQETQQQEHLINMANLDQNHRYDAKAPVNESHVNLMQAWQNLRGMDSELLQKNRLSGI</sequence>
<gene>
    <name evidence="1" type="ORF">FVR03_21150</name>
</gene>
<dbReference type="AlphaFoldDB" id="A0A5C8IZY9"/>
<reference evidence="1 2" key="1">
    <citation type="submission" date="2019-08" db="EMBL/GenBank/DDBJ databases">
        <authorList>
            <person name="Shi S."/>
        </authorList>
    </citation>
    <scope>NUCLEOTIDE SEQUENCE [LARGE SCALE GENOMIC DNA]</scope>
    <source>
        <strain evidence="1 2">GY10130</strain>
    </source>
</reference>
<accession>A0A5C8IZY9</accession>
<evidence type="ECO:0000313" key="2">
    <source>
        <dbReference type="Proteomes" id="UP000321926"/>
    </source>
</evidence>